<feature type="transmembrane region" description="Helical" evidence="4">
    <location>
        <begin position="659"/>
        <end position="680"/>
    </location>
</feature>
<dbReference type="PROSITE" id="PS01180">
    <property type="entry name" value="CUB"/>
    <property type="match status" value="2"/>
</dbReference>
<dbReference type="InterPro" id="IPR035914">
    <property type="entry name" value="Sperma_CUB_dom_sf"/>
</dbReference>
<evidence type="ECO:0000256" key="3">
    <source>
        <dbReference type="PROSITE-ProRule" id="PRU00059"/>
    </source>
</evidence>
<protein>
    <recommendedName>
        <fullName evidence="5">CUB domain-containing protein</fullName>
    </recommendedName>
</protein>
<sequence>MNRLSVCNCRSVNFGIDVAAGELKSPGYPTNYCNYLNCKYEIDAIPGQSIHLSFVSFETELRHDFLEIYQTFIFASTQYSARIAVLSGKDIGWPSFASSIGSGFILKFITDSTETFVGFHARFNRVNTTSLTNSCPTFFYEATGEDKLLPSPPTNFAYFTGCTYMVNTSEGHGIKLNLKSLASNAKFNVYETENYQVPADHTISPLSENIGLMDTTPKEIISRTNSILIQITVLQRDLFPTRTRNKFIFDAQFSRTDSPCKCFSRNYIIRIDRPTILSSPGFPLEYCDKLDCVTELQLDQYAIDSTHHNAIIIEIHTFSLEHGSDFVHFLDKSKHSSRHLISRTGELSSSRNKFFTFRGESAVLRMITDSTVTNIGFNMTVSAMQKKDDCRCKGESQLLEFSSSEGTFLFNSPADCGFLDCFFQFNRPVTALDTDRIRLVVNITYTFKNGEEEFLEVLTNINNYNIVPSYLNERDITIFEPTLAGSGTEEITNDSPIMIWYHLASDINKHVAQFDFDYKWKSICECGLLELEAKNDLWKQLTSPDYPNHYCNLMKCQYLINAPKGYIVVANITELALEPNEDILAIFDGTNTTDRRIRISSGVEIFTDLLRSTAETMTVYFETDISITNKGFVLHYTAEERSINDNTDATNRLESSNHLGIILCILLFLSIGIVLGLIYYKHLFCFSNRRGRWHGTSVVGFINLSHENGS</sequence>
<keyword evidence="4" id="KW-0472">Membrane</keyword>
<feature type="domain" description="CUB" evidence="5">
    <location>
        <begin position="9"/>
        <end position="126"/>
    </location>
</feature>
<evidence type="ECO:0000313" key="7">
    <source>
        <dbReference type="Proteomes" id="UP000276991"/>
    </source>
</evidence>
<keyword evidence="1" id="KW-0677">Repeat</keyword>
<comment type="caution">
    <text evidence="3">Lacks conserved residue(s) required for the propagation of feature annotation.</text>
</comment>
<dbReference type="Proteomes" id="UP000276991">
    <property type="component" value="Unassembled WGS sequence"/>
</dbReference>
<dbReference type="PANTHER" id="PTHR24251">
    <property type="entry name" value="OVOCHYMASE-RELATED"/>
    <property type="match status" value="1"/>
</dbReference>
<keyword evidence="4" id="KW-1133">Transmembrane helix</keyword>
<gene>
    <name evidence="6" type="ORF">NAV_LOCUS5608</name>
</gene>
<dbReference type="STRING" id="6277.A0A498SGI3"/>
<evidence type="ECO:0000256" key="2">
    <source>
        <dbReference type="ARBA" id="ARBA00023157"/>
    </source>
</evidence>
<dbReference type="PANTHER" id="PTHR24251:SF30">
    <property type="entry name" value="MEMBRANE FRIZZLED-RELATED PROTEIN"/>
    <property type="match status" value="1"/>
</dbReference>
<dbReference type="Pfam" id="PF00431">
    <property type="entry name" value="CUB"/>
    <property type="match status" value="3"/>
</dbReference>
<keyword evidence="2" id="KW-1015">Disulfide bond</keyword>
<evidence type="ECO:0000256" key="4">
    <source>
        <dbReference type="SAM" id="Phobius"/>
    </source>
</evidence>
<dbReference type="SMART" id="SM00042">
    <property type="entry name" value="CUB"/>
    <property type="match status" value="3"/>
</dbReference>
<dbReference type="AlphaFoldDB" id="A0A498SGI3"/>
<organism evidence="6 7">
    <name type="scientific">Acanthocheilonema viteae</name>
    <name type="common">Filarial nematode worm</name>
    <name type="synonym">Dipetalonema viteae</name>
    <dbReference type="NCBI Taxonomy" id="6277"/>
    <lineage>
        <taxon>Eukaryota</taxon>
        <taxon>Metazoa</taxon>
        <taxon>Ecdysozoa</taxon>
        <taxon>Nematoda</taxon>
        <taxon>Chromadorea</taxon>
        <taxon>Rhabditida</taxon>
        <taxon>Spirurina</taxon>
        <taxon>Spiruromorpha</taxon>
        <taxon>Filarioidea</taxon>
        <taxon>Onchocercidae</taxon>
        <taxon>Acanthocheilonema</taxon>
    </lineage>
</organism>
<keyword evidence="4" id="KW-0812">Transmembrane</keyword>
<accession>A0A498SGI3</accession>
<feature type="non-terminal residue" evidence="6">
    <location>
        <position position="710"/>
    </location>
</feature>
<keyword evidence="7" id="KW-1185">Reference proteome</keyword>
<reference evidence="6 7" key="1">
    <citation type="submission" date="2018-08" db="EMBL/GenBank/DDBJ databases">
        <authorList>
            <person name="Laetsch R D."/>
            <person name="Stevens L."/>
            <person name="Kumar S."/>
            <person name="Blaxter L. M."/>
        </authorList>
    </citation>
    <scope>NUCLEOTIDE SEQUENCE [LARGE SCALE GENOMIC DNA]</scope>
</reference>
<dbReference type="CDD" id="cd00041">
    <property type="entry name" value="CUB"/>
    <property type="match status" value="3"/>
</dbReference>
<dbReference type="EMBL" id="UPTC01001007">
    <property type="protein sequence ID" value="VBB30817.1"/>
    <property type="molecule type" value="Genomic_DNA"/>
</dbReference>
<dbReference type="Gene3D" id="2.60.120.290">
    <property type="entry name" value="Spermadhesin, CUB domain"/>
    <property type="match status" value="3"/>
</dbReference>
<evidence type="ECO:0000313" key="6">
    <source>
        <dbReference type="EMBL" id="VBB30817.1"/>
    </source>
</evidence>
<dbReference type="OrthoDB" id="5795793at2759"/>
<feature type="domain" description="CUB" evidence="5">
    <location>
        <begin position="526"/>
        <end position="639"/>
    </location>
</feature>
<evidence type="ECO:0000256" key="1">
    <source>
        <dbReference type="ARBA" id="ARBA00022737"/>
    </source>
</evidence>
<dbReference type="InterPro" id="IPR000859">
    <property type="entry name" value="CUB_dom"/>
</dbReference>
<evidence type="ECO:0000259" key="5">
    <source>
        <dbReference type="PROSITE" id="PS01180"/>
    </source>
</evidence>
<name>A0A498SGI3_ACAVI</name>
<dbReference type="SUPFAM" id="SSF49854">
    <property type="entry name" value="Spermadhesin, CUB domain"/>
    <property type="match status" value="3"/>
</dbReference>
<proteinExistence type="predicted"/>